<sequence>MHYWFRLWKKKQFRMKRSLRGSHIFRIWGHKLFANFLWKMDKRSLAGGLSLGLFVAFLPTIGFQMIIAAFGAIVFKVNLPLALLACWVTNPLTAIPIYTAEWRLGRYILEDFALLKETFDLYNMEGRGVRMILHGVYIWTGSFVFSSVSAVLGNIGVRVLWNLLSMIREKTKKKSAENMKGII</sequence>
<evidence type="ECO:0000313" key="3">
    <source>
        <dbReference type="EMBL" id="AQQ72071.1"/>
    </source>
</evidence>
<name>A0A1Q2MHA0_9BACT</name>
<protein>
    <recommendedName>
        <fullName evidence="2">DUF2062 domain-containing protein</fullName>
    </recommendedName>
</protein>
<dbReference type="KEGG" id="pbas:SMSP2_02451"/>
<keyword evidence="4" id="KW-1185">Reference proteome</keyword>
<dbReference type="Pfam" id="PF09835">
    <property type="entry name" value="DUF2062"/>
    <property type="match status" value="1"/>
</dbReference>
<dbReference type="PANTHER" id="PTHR40547:SF1">
    <property type="entry name" value="SLL0298 PROTEIN"/>
    <property type="match status" value="1"/>
</dbReference>
<feature type="domain" description="DUF2062" evidence="2">
    <location>
        <begin position="26"/>
        <end position="164"/>
    </location>
</feature>
<dbReference type="EMBL" id="CP019646">
    <property type="protein sequence ID" value="AQQ72071.1"/>
    <property type="molecule type" value="Genomic_DNA"/>
</dbReference>
<keyword evidence="1" id="KW-0812">Transmembrane</keyword>
<dbReference type="OrthoDB" id="9794343at2"/>
<feature type="transmembrane region" description="Helical" evidence="1">
    <location>
        <begin position="136"/>
        <end position="164"/>
    </location>
</feature>
<dbReference type="InterPro" id="IPR018639">
    <property type="entry name" value="DUF2062"/>
</dbReference>
<accession>A0A1Q2MHA0</accession>
<dbReference type="STRING" id="1851148.SMSP2_02451"/>
<dbReference type="AlphaFoldDB" id="A0A1Q2MHA0"/>
<keyword evidence="1" id="KW-0472">Membrane</keyword>
<gene>
    <name evidence="3" type="ORF">SMSP2_02451</name>
</gene>
<evidence type="ECO:0000256" key="1">
    <source>
        <dbReference type="SAM" id="Phobius"/>
    </source>
</evidence>
<evidence type="ECO:0000313" key="4">
    <source>
        <dbReference type="Proteomes" id="UP000188181"/>
    </source>
</evidence>
<proteinExistence type="predicted"/>
<dbReference type="Proteomes" id="UP000188181">
    <property type="component" value="Chromosome"/>
</dbReference>
<evidence type="ECO:0000259" key="2">
    <source>
        <dbReference type="Pfam" id="PF09835"/>
    </source>
</evidence>
<dbReference type="PANTHER" id="PTHR40547">
    <property type="entry name" value="SLL0298 PROTEIN"/>
    <property type="match status" value="1"/>
</dbReference>
<organism evidence="3 4">
    <name type="scientific">Limihaloglobus sulfuriphilus</name>
    <dbReference type="NCBI Taxonomy" id="1851148"/>
    <lineage>
        <taxon>Bacteria</taxon>
        <taxon>Pseudomonadati</taxon>
        <taxon>Planctomycetota</taxon>
        <taxon>Phycisphaerae</taxon>
        <taxon>Sedimentisphaerales</taxon>
        <taxon>Sedimentisphaeraceae</taxon>
        <taxon>Limihaloglobus</taxon>
    </lineage>
</organism>
<reference evidence="4" key="1">
    <citation type="submission" date="2017-02" db="EMBL/GenBank/DDBJ databases">
        <title>Comparative genomics and description of representatives of a novel lineage of planctomycetes thriving in anoxic sediments.</title>
        <authorList>
            <person name="Spring S."/>
            <person name="Bunk B."/>
            <person name="Sproer C."/>
        </authorList>
    </citation>
    <scope>NUCLEOTIDE SEQUENCE [LARGE SCALE GENOMIC DNA]</scope>
    <source>
        <strain evidence="4">SM-Chi-D1</strain>
    </source>
</reference>
<keyword evidence="1" id="KW-1133">Transmembrane helix</keyword>